<keyword evidence="3" id="KW-1185">Reference proteome</keyword>
<evidence type="ECO:0000313" key="3">
    <source>
        <dbReference type="Proteomes" id="UP000547976"/>
    </source>
</evidence>
<accession>A0A8H5UYT3</accession>
<evidence type="ECO:0000256" key="1">
    <source>
        <dbReference type="SAM" id="MobiDB-lite"/>
    </source>
</evidence>
<dbReference type="RefSeq" id="XP_036537136.1">
    <property type="nucleotide sequence ID" value="XM_036685709.1"/>
</dbReference>
<reference evidence="2 3" key="1">
    <citation type="submission" date="2020-05" db="EMBL/GenBank/DDBJ databases">
        <title>Identification and distribution of gene clusters putatively required for synthesis of sphingolipid metabolism inhibitors in phylogenetically diverse species of the filamentous fungus Fusarium.</title>
        <authorList>
            <person name="Kim H.-S."/>
            <person name="Busman M."/>
            <person name="Brown D.W."/>
            <person name="Divon H."/>
            <person name="Uhlig S."/>
            <person name="Proctor R.H."/>
        </authorList>
    </citation>
    <scope>NUCLEOTIDE SEQUENCE [LARGE SCALE GENOMIC DNA]</scope>
    <source>
        <strain evidence="2 3">NRRL 66333</strain>
    </source>
</reference>
<dbReference type="GeneID" id="59320427"/>
<evidence type="ECO:0000313" key="2">
    <source>
        <dbReference type="EMBL" id="KAF5603183.1"/>
    </source>
</evidence>
<name>A0A8H5UYT3_GIBSU</name>
<dbReference type="OrthoDB" id="5102541at2759"/>
<protein>
    <submittedName>
        <fullName evidence="2">Uncharacterized protein</fullName>
    </submittedName>
</protein>
<dbReference type="Proteomes" id="UP000547976">
    <property type="component" value="Unassembled WGS sequence"/>
</dbReference>
<organism evidence="2 3">
    <name type="scientific">Gibberella subglutinans</name>
    <name type="common">Fusarium subglutinans</name>
    <dbReference type="NCBI Taxonomy" id="42677"/>
    <lineage>
        <taxon>Eukaryota</taxon>
        <taxon>Fungi</taxon>
        <taxon>Dikarya</taxon>
        <taxon>Ascomycota</taxon>
        <taxon>Pezizomycotina</taxon>
        <taxon>Sordariomycetes</taxon>
        <taxon>Hypocreomycetidae</taxon>
        <taxon>Hypocreales</taxon>
        <taxon>Nectriaceae</taxon>
        <taxon>Fusarium</taxon>
        <taxon>Fusarium fujikuroi species complex</taxon>
    </lineage>
</organism>
<gene>
    <name evidence="2" type="ORF">FSUBG_7407</name>
</gene>
<proteinExistence type="predicted"/>
<feature type="region of interest" description="Disordered" evidence="1">
    <location>
        <begin position="426"/>
        <end position="452"/>
    </location>
</feature>
<sequence>MDPFSKLPSLIQTEILFHLQSDVSVKQVIQASPSMLWHFVTYKKGVIRYILNDIVPFRTSSEILRHALIIIHISDQASAKRYREIKSWQTMELPADFTVKQLQIRWRFFTRMVPFIEDYVSKATSVYPPRAYLGIPDVVDGSGSYFKERRLETNVVKFTALTSAERHRFLSAFTRYELLCKAFHLEERDYEEQMATGRQLAAMCRDSDCRILLSVHEYYTAVYGALFAHGANSWLPDIPESYKTGPSPLHSVPSEYGLLFPDNIYLDAREYAQDVDTGASYLAQSLPSRGLDCLMQILVCVRKETWHDSILRTWLRSLRYSLSTEWTQHLPNSLTETEFRSYSETRGDQQGRGAIRWGRVTTFTPGNARHEKLKLIQLATYRQRAWGLFDNDRLYPKHINHFPSFDDLDRMQRELSIERFRAPRLERKQRRSQKWQDYEDMDIPPPTRYSHKQAMADRDSIVGHLGPSVRFFDAPNEKLPNDFMEDGRLIAYY</sequence>
<comment type="caution">
    <text evidence="2">The sequence shown here is derived from an EMBL/GenBank/DDBJ whole genome shotgun (WGS) entry which is preliminary data.</text>
</comment>
<dbReference type="AlphaFoldDB" id="A0A8H5UYT3"/>
<dbReference type="EMBL" id="JAAOAV010000093">
    <property type="protein sequence ID" value="KAF5603183.1"/>
    <property type="molecule type" value="Genomic_DNA"/>
</dbReference>